<sequence>MLLYVLNSIKNDTIKQVFIDELAKYGLIDEPDKVEGSPASGSDVDEPLDDTVNDTLHGTSTTGGQKENKKEKENKNNKDNIHKSYQNRDNIVNNVDNVDEFKENCGLGISDETSDTRIPVPYEDIVKAYNTICISMPKIIKTTADRKRAIKARWNECKDMNIFIELFTKAEKSDFLSGRDGKWSGCAFDWLLNSKNILKVLEGNYDNKQNSQKQNTRKVSTFNNFKHREYDYDDLKKKLLGWN</sequence>
<feature type="compositionally biased region" description="Basic and acidic residues" evidence="1">
    <location>
        <begin position="66"/>
        <end position="82"/>
    </location>
</feature>
<comment type="caution">
    <text evidence="2">The sequence shown here is derived from an EMBL/GenBank/DDBJ whole genome shotgun (WGS) entry which is preliminary data.</text>
</comment>
<organism evidence="2 3">
    <name type="scientific">Clostridium magnum DSM 2767</name>
    <dbReference type="NCBI Taxonomy" id="1121326"/>
    <lineage>
        <taxon>Bacteria</taxon>
        <taxon>Bacillati</taxon>
        <taxon>Bacillota</taxon>
        <taxon>Clostridia</taxon>
        <taxon>Eubacteriales</taxon>
        <taxon>Clostridiaceae</taxon>
        <taxon>Clostridium</taxon>
    </lineage>
</organism>
<evidence type="ECO:0000313" key="3">
    <source>
        <dbReference type="Proteomes" id="UP000076603"/>
    </source>
</evidence>
<dbReference type="EMBL" id="LWAE01000001">
    <property type="protein sequence ID" value="KZL93799.1"/>
    <property type="molecule type" value="Genomic_DNA"/>
</dbReference>
<feature type="compositionally biased region" description="Acidic residues" evidence="1">
    <location>
        <begin position="43"/>
        <end position="52"/>
    </location>
</feature>
<evidence type="ECO:0000256" key="1">
    <source>
        <dbReference type="SAM" id="MobiDB-lite"/>
    </source>
</evidence>
<keyword evidence="3" id="KW-1185">Reference proteome</keyword>
<feature type="compositionally biased region" description="Polar residues" evidence="1">
    <location>
        <begin position="53"/>
        <end position="65"/>
    </location>
</feature>
<proteinExistence type="predicted"/>
<accession>A0A161Y680</accession>
<dbReference type="PATRIC" id="fig|1121326.3.peg.808"/>
<dbReference type="Proteomes" id="UP000076603">
    <property type="component" value="Unassembled WGS sequence"/>
</dbReference>
<dbReference type="AlphaFoldDB" id="A0A161Y680"/>
<reference evidence="2 3" key="1">
    <citation type="submission" date="2016-04" db="EMBL/GenBank/DDBJ databases">
        <title>Genome sequence of Clostridium magnum DSM 2767.</title>
        <authorList>
            <person name="Poehlein A."/>
            <person name="Uhlig R."/>
            <person name="Fischer R."/>
            <person name="Bahl H."/>
            <person name="Daniel R."/>
        </authorList>
    </citation>
    <scope>NUCLEOTIDE SEQUENCE [LARGE SCALE GENOMIC DNA]</scope>
    <source>
        <strain evidence="2 3">DSM 2767</strain>
    </source>
</reference>
<protein>
    <submittedName>
        <fullName evidence="2">Uncharacterized protein</fullName>
    </submittedName>
</protein>
<feature type="region of interest" description="Disordered" evidence="1">
    <location>
        <begin position="31"/>
        <end position="85"/>
    </location>
</feature>
<dbReference type="STRING" id="1121326.CLMAG_08500"/>
<gene>
    <name evidence="2" type="ORF">CLMAG_08500</name>
</gene>
<evidence type="ECO:0000313" key="2">
    <source>
        <dbReference type="EMBL" id="KZL93799.1"/>
    </source>
</evidence>
<name>A0A161Y680_9CLOT</name>